<keyword evidence="2" id="KW-1185">Reference proteome</keyword>
<name>A0ACC2VUU1_9TREE</name>
<dbReference type="Proteomes" id="UP001241377">
    <property type="component" value="Unassembled WGS sequence"/>
</dbReference>
<accession>A0ACC2VUU1</accession>
<proteinExistence type="predicted"/>
<reference evidence="1" key="1">
    <citation type="submission" date="2023-04" db="EMBL/GenBank/DDBJ databases">
        <title>Draft Genome sequencing of Naganishia species isolated from polar environments using Oxford Nanopore Technology.</title>
        <authorList>
            <person name="Leo P."/>
            <person name="Venkateswaran K."/>
        </authorList>
    </citation>
    <scope>NUCLEOTIDE SEQUENCE</scope>
    <source>
        <strain evidence="1">MNA-CCFEE 5261</strain>
    </source>
</reference>
<gene>
    <name evidence="1" type="primary">SNX41</name>
    <name evidence="1" type="ORF">QFC19_004724</name>
</gene>
<comment type="caution">
    <text evidence="1">The sequence shown here is derived from an EMBL/GenBank/DDBJ whole genome shotgun (WGS) entry which is preliminary data.</text>
</comment>
<evidence type="ECO:0000313" key="1">
    <source>
        <dbReference type="EMBL" id="KAJ9102615.1"/>
    </source>
</evidence>
<protein>
    <submittedName>
        <fullName evidence="1">Sorting nexin-41</fullName>
    </submittedName>
</protein>
<organism evidence="1 2">
    <name type="scientific">Naganishia cerealis</name>
    <dbReference type="NCBI Taxonomy" id="610337"/>
    <lineage>
        <taxon>Eukaryota</taxon>
        <taxon>Fungi</taxon>
        <taxon>Dikarya</taxon>
        <taxon>Basidiomycota</taxon>
        <taxon>Agaricomycotina</taxon>
        <taxon>Tremellomycetes</taxon>
        <taxon>Filobasidiales</taxon>
        <taxon>Filobasidiaceae</taxon>
        <taxon>Naganishia</taxon>
    </lineage>
</organism>
<dbReference type="EMBL" id="JASBWR010000051">
    <property type="protein sequence ID" value="KAJ9102615.1"/>
    <property type="molecule type" value="Genomic_DNA"/>
</dbReference>
<sequence length="678" mass="74198">MNSYEDAPNPFSSDPSPPSTPRDLSSSSVDDHTPSNAENPLPLVNPEASFTQQRGSNPSSVISAASGSPPPTFRASFPSPGSKSYIGPKVKEGNCCDRDAELQAGVEISIVDAVKTTEGGKSSYIIYVIKTGNHECRRRYSAFDSLRTSLVALYPVLIVPPIPSKQSLADYAVKGQSKAKEDATVIARRMRMLEDFLKRVARHPILSGEHVFHRFLDNEVSWSEVLHSPPLSLLPKNPLHAPSHNPTLQSPTDLAQSFATSPTNDSPDRPGQASEYSAATPYIAHHLLPSPSASRPLKHPDARFMDSEAFTDKFSNHLSGTMEKINRRVVKRWGERGQGASELGALLNGFSLDNKGSLQGAVEKFGQAVDAEQLTTALLLQQWERGITEPLHVYAQYAQIIRQRLAFRHQKHVQYELVQETLEQQRDKLDALEQAEREARRLEEALETGGRALTGNIEQSEEEMRAERERERERQERASRRKHTGSSGYSFFSAVKHSLSGMMDVDPEATRRANIGRTRDNIAQLEDSLQASAQDLKYASATLQADLDRFQRQKVADLRDMAVKLAEIHRDFAKTNLQAWKEAQSAIRAIDPHPNQPPTTSGLSVNSAETSPSKPSLSSRNTAPSPARGQAAAATAGITNTTTGGGGDLASQAQLMRSASSSERRSGSRSDAFPSGPL</sequence>
<evidence type="ECO:0000313" key="2">
    <source>
        <dbReference type="Proteomes" id="UP001241377"/>
    </source>
</evidence>